<dbReference type="Gene3D" id="3.40.720.10">
    <property type="entry name" value="Alkaline Phosphatase, subunit A"/>
    <property type="match status" value="1"/>
</dbReference>
<sequence>MLSLPISAHAGGTPEKPNVLLIVMDDLGTGQLDFVLDTLDVDALAQRPTPPRYKGDINKMIEAARIAMPNVSDMAENGAKMTNAFVAHPVCGLLVQVSLQDAHPPVLVLTAMMMPF</sequence>
<protein>
    <submittedName>
        <fullName evidence="1">Arylsulfatase</fullName>
    </submittedName>
</protein>
<evidence type="ECO:0000313" key="1">
    <source>
        <dbReference type="EMBL" id="SUC39353.1"/>
    </source>
</evidence>
<dbReference type="SUPFAM" id="SSF53649">
    <property type="entry name" value="Alkaline phosphatase-like"/>
    <property type="match status" value="1"/>
</dbReference>
<evidence type="ECO:0000313" key="2">
    <source>
        <dbReference type="Proteomes" id="UP000254191"/>
    </source>
</evidence>
<organism evidence="1 2">
    <name type="scientific">Proteus mirabilis</name>
    <dbReference type="NCBI Taxonomy" id="584"/>
    <lineage>
        <taxon>Bacteria</taxon>
        <taxon>Pseudomonadati</taxon>
        <taxon>Pseudomonadota</taxon>
        <taxon>Gammaproteobacteria</taxon>
        <taxon>Enterobacterales</taxon>
        <taxon>Morganellaceae</taxon>
        <taxon>Proteus</taxon>
    </lineage>
</organism>
<gene>
    <name evidence="1" type="ORF">NCTC11938_03641</name>
</gene>
<dbReference type="InterPro" id="IPR017850">
    <property type="entry name" value="Alkaline_phosphatase_core_sf"/>
</dbReference>
<dbReference type="Proteomes" id="UP000254191">
    <property type="component" value="Unassembled WGS sequence"/>
</dbReference>
<name>A0A379GFN2_PROMI</name>
<reference evidence="1 2" key="1">
    <citation type="submission" date="2018-06" db="EMBL/GenBank/DDBJ databases">
        <authorList>
            <consortium name="Pathogen Informatics"/>
            <person name="Doyle S."/>
        </authorList>
    </citation>
    <scope>NUCLEOTIDE SEQUENCE [LARGE SCALE GENOMIC DNA]</scope>
    <source>
        <strain evidence="1 2">NCTC11938</strain>
    </source>
</reference>
<accession>A0A379GFN2</accession>
<dbReference type="AlphaFoldDB" id="A0A379GFN2"/>
<dbReference type="EMBL" id="UGTS01000006">
    <property type="protein sequence ID" value="SUC39353.1"/>
    <property type="molecule type" value="Genomic_DNA"/>
</dbReference>
<proteinExistence type="predicted"/>